<evidence type="ECO:0000256" key="3">
    <source>
        <dbReference type="ARBA" id="ARBA00022840"/>
    </source>
</evidence>
<dbReference type="InterPro" id="IPR003593">
    <property type="entry name" value="AAA+_ATPase"/>
</dbReference>
<reference evidence="5 6" key="1">
    <citation type="submission" date="2020-12" db="EMBL/GenBank/DDBJ databases">
        <title>FDA dAtabase for Regulatory Grade micrObial Sequences (FDA-ARGOS): Supporting development and validation of Infectious Disease Dx tests.</title>
        <authorList>
            <person name="Sproer C."/>
            <person name="Gronow S."/>
            <person name="Severitt S."/>
            <person name="Schroder I."/>
            <person name="Tallon L."/>
            <person name="Sadzewicz L."/>
            <person name="Zhao X."/>
            <person name="Boylan J."/>
            <person name="Ott S."/>
            <person name="Bowen H."/>
            <person name="Vavikolanu K."/>
            <person name="Mehta A."/>
            <person name="Aluvathingal J."/>
            <person name="Nadendla S."/>
            <person name="Lowell S."/>
            <person name="Myers T."/>
            <person name="Yan Y."/>
            <person name="Sichtig H."/>
        </authorList>
    </citation>
    <scope>NUCLEOTIDE SEQUENCE [LARGE SCALE GENOMIC DNA]</scope>
    <source>
        <strain evidence="5 6">FDAARGOS_1053</strain>
    </source>
</reference>
<keyword evidence="2" id="KW-0547">Nucleotide-binding</keyword>
<dbReference type="SUPFAM" id="SSF52540">
    <property type="entry name" value="P-loop containing nucleoside triphosphate hydrolases"/>
    <property type="match status" value="1"/>
</dbReference>
<dbReference type="Gene3D" id="3.40.50.300">
    <property type="entry name" value="P-loop containing nucleotide triphosphate hydrolases"/>
    <property type="match status" value="1"/>
</dbReference>
<dbReference type="PROSITE" id="PS00211">
    <property type="entry name" value="ABC_TRANSPORTER_1"/>
    <property type="match status" value="1"/>
</dbReference>
<feature type="domain" description="ABC transporter" evidence="4">
    <location>
        <begin position="29"/>
        <end position="261"/>
    </location>
</feature>
<dbReference type="CDD" id="cd03214">
    <property type="entry name" value="ABC_Iron-Siderophores_B12_Hemin"/>
    <property type="match status" value="1"/>
</dbReference>
<dbReference type="GO" id="GO:0016887">
    <property type="term" value="F:ATP hydrolysis activity"/>
    <property type="evidence" value="ECO:0007669"/>
    <property type="project" value="InterPro"/>
</dbReference>
<dbReference type="PANTHER" id="PTHR42794:SF2">
    <property type="entry name" value="ABC TRANSPORTER ATP-BINDING PROTEIN"/>
    <property type="match status" value="1"/>
</dbReference>
<accession>A0A7T4EHN4</accession>
<dbReference type="OrthoDB" id="3579586at2"/>
<evidence type="ECO:0000313" key="6">
    <source>
        <dbReference type="Proteomes" id="UP000596145"/>
    </source>
</evidence>
<evidence type="ECO:0000256" key="2">
    <source>
        <dbReference type="ARBA" id="ARBA00022741"/>
    </source>
</evidence>
<keyword evidence="3 5" id="KW-0067">ATP-binding</keyword>
<dbReference type="Proteomes" id="UP000596145">
    <property type="component" value="Chromosome"/>
</dbReference>
<gene>
    <name evidence="5" type="ORF">I6I10_06790</name>
</gene>
<dbReference type="InterPro" id="IPR003439">
    <property type="entry name" value="ABC_transporter-like_ATP-bd"/>
</dbReference>
<evidence type="ECO:0000256" key="1">
    <source>
        <dbReference type="ARBA" id="ARBA00022448"/>
    </source>
</evidence>
<name>A0A7T4EHN4_9CORY</name>
<sequence length="284" mass="30815">MRSKDSKNTKDRDVAVPVELTPNQTVPAIEVENVAASVGGVTVVSGVQLSIPPGAKVALIGINGAGKSTLLRALAGIEKPAEGAVYLDGIPLHSIRAKKRAQLVSFVSQEETPPADLTLEEMVALGRIPHRPSWAVSTADEQPIVRAALSAVGLADRMKTSCDRLSGGERRRAMLARGLAQQTAVLFLDEPTNHLDISWTLQMLNLIRSLSGTVIVAMHDLDLVMRYFDHVVVLNRNRMTASGHPIDVFTPEFMNDTFGVEAEQIEHPKTSRIHLIINDVSTRK</sequence>
<protein>
    <submittedName>
        <fullName evidence="5">ABC transporter ATP-binding protein</fullName>
    </submittedName>
</protein>
<dbReference type="PROSITE" id="PS50893">
    <property type="entry name" value="ABC_TRANSPORTER_2"/>
    <property type="match status" value="1"/>
</dbReference>
<dbReference type="InterPro" id="IPR027417">
    <property type="entry name" value="P-loop_NTPase"/>
</dbReference>
<dbReference type="EMBL" id="CP066007">
    <property type="protein sequence ID" value="QQB47571.1"/>
    <property type="molecule type" value="Genomic_DNA"/>
</dbReference>
<dbReference type="FunFam" id="3.40.50.300:FF:000134">
    <property type="entry name" value="Iron-enterobactin ABC transporter ATP-binding protein"/>
    <property type="match status" value="1"/>
</dbReference>
<dbReference type="InterPro" id="IPR017871">
    <property type="entry name" value="ABC_transporter-like_CS"/>
</dbReference>
<dbReference type="GO" id="GO:0005524">
    <property type="term" value="F:ATP binding"/>
    <property type="evidence" value="ECO:0007669"/>
    <property type="project" value="UniProtKB-KW"/>
</dbReference>
<proteinExistence type="predicted"/>
<organism evidence="5 6">
    <name type="scientific">Corynebacterium glucuronolyticum</name>
    <dbReference type="NCBI Taxonomy" id="39791"/>
    <lineage>
        <taxon>Bacteria</taxon>
        <taxon>Bacillati</taxon>
        <taxon>Actinomycetota</taxon>
        <taxon>Actinomycetes</taxon>
        <taxon>Mycobacteriales</taxon>
        <taxon>Corynebacteriaceae</taxon>
        <taxon>Corynebacterium</taxon>
    </lineage>
</organism>
<dbReference type="PANTHER" id="PTHR42794">
    <property type="entry name" value="HEMIN IMPORT ATP-BINDING PROTEIN HMUV"/>
    <property type="match status" value="1"/>
</dbReference>
<evidence type="ECO:0000313" key="5">
    <source>
        <dbReference type="EMBL" id="QQB47571.1"/>
    </source>
</evidence>
<keyword evidence="1" id="KW-0813">Transport</keyword>
<dbReference type="Pfam" id="PF00005">
    <property type="entry name" value="ABC_tran"/>
    <property type="match status" value="1"/>
</dbReference>
<dbReference type="AlphaFoldDB" id="A0A7T4EHN4"/>
<dbReference type="SMART" id="SM00382">
    <property type="entry name" value="AAA"/>
    <property type="match status" value="1"/>
</dbReference>
<evidence type="ECO:0000259" key="4">
    <source>
        <dbReference type="PROSITE" id="PS50893"/>
    </source>
</evidence>